<evidence type="ECO:0000256" key="2">
    <source>
        <dbReference type="ARBA" id="ARBA00022723"/>
    </source>
</evidence>
<comment type="catalytic activity">
    <reaction evidence="7">
        <text>N-formyl-L-kynurenine + H2O = L-kynurenine + formate + H(+)</text>
        <dbReference type="Rhea" id="RHEA:13009"/>
        <dbReference type="ChEBI" id="CHEBI:15377"/>
        <dbReference type="ChEBI" id="CHEBI:15378"/>
        <dbReference type="ChEBI" id="CHEBI:15740"/>
        <dbReference type="ChEBI" id="CHEBI:57959"/>
        <dbReference type="ChEBI" id="CHEBI:58629"/>
        <dbReference type="EC" id="3.5.1.9"/>
    </reaction>
</comment>
<evidence type="ECO:0000256" key="7">
    <source>
        <dbReference type="HAMAP-Rule" id="MF_03014"/>
    </source>
</evidence>
<dbReference type="InterPro" id="IPR027519">
    <property type="entry name" value="KFase_ver/fungi-typ"/>
</dbReference>
<accession>A0A4E9EG15</accession>
<dbReference type="GO" id="GO:0004061">
    <property type="term" value="F:arylformamidase activity"/>
    <property type="evidence" value="ECO:0007669"/>
    <property type="project" value="UniProtKB-UniRule"/>
</dbReference>
<keyword evidence="6 7" id="KW-0823">Tryptophan catabolism</keyword>
<evidence type="ECO:0000313" key="10">
    <source>
        <dbReference type="EMBL" id="CAG1979890.1"/>
    </source>
</evidence>
<dbReference type="GO" id="GO:0046872">
    <property type="term" value="F:metal ion binding"/>
    <property type="evidence" value="ECO:0007669"/>
    <property type="project" value="UniProtKB-KW"/>
</dbReference>
<feature type="active site" evidence="7">
    <location>
        <position position="821"/>
    </location>
</feature>
<name>A0A4E9EG15_GIBZA</name>
<dbReference type="Proteomes" id="UP000746612">
    <property type="component" value="Unassembled WGS sequence"/>
</dbReference>
<dbReference type="SUPFAM" id="SSF51197">
    <property type="entry name" value="Clavaminate synthase-like"/>
    <property type="match status" value="1"/>
</dbReference>
<dbReference type="InterPro" id="IPR011051">
    <property type="entry name" value="RmlC_Cupin_sf"/>
</dbReference>
<evidence type="ECO:0000256" key="3">
    <source>
        <dbReference type="ARBA" id="ARBA00022801"/>
    </source>
</evidence>
<evidence type="ECO:0000256" key="4">
    <source>
        <dbReference type="ARBA" id="ARBA00023002"/>
    </source>
</evidence>
<dbReference type="EMBL" id="CAAKMV010000153">
    <property type="protein sequence ID" value="VIO61804.1"/>
    <property type="molecule type" value="Genomic_DNA"/>
</dbReference>
<comment type="subunit">
    <text evidence="7">Homodimer.</text>
</comment>
<feature type="compositionally biased region" description="Polar residues" evidence="8">
    <location>
        <begin position="349"/>
        <end position="365"/>
    </location>
</feature>
<dbReference type="EMBL" id="CAJPIJ010000116">
    <property type="protein sequence ID" value="CAG1979890.1"/>
    <property type="molecule type" value="Genomic_DNA"/>
</dbReference>
<evidence type="ECO:0000256" key="1">
    <source>
        <dbReference type="ARBA" id="ARBA00008056"/>
    </source>
</evidence>
<proteinExistence type="inferred from homology"/>
<dbReference type="InterPro" id="IPR005123">
    <property type="entry name" value="Oxoglu/Fe-dep_dioxygenase_dom"/>
</dbReference>
<dbReference type="HAMAP" id="MF_03014">
    <property type="entry name" value="KFase"/>
    <property type="match status" value="1"/>
</dbReference>
<evidence type="ECO:0000256" key="8">
    <source>
        <dbReference type="SAM" id="MobiDB-lite"/>
    </source>
</evidence>
<comment type="pathway">
    <text evidence="7">Amino-acid degradation; L-tryptophan degradation via kynurenine pathway; L-kynurenine from L-tryptophan: step 2/2.</text>
</comment>
<feature type="short sequence motif" description="HGGXW" evidence="7">
    <location>
        <begin position="593"/>
        <end position="597"/>
    </location>
</feature>
<dbReference type="InterPro" id="IPR026992">
    <property type="entry name" value="DIOX_N"/>
</dbReference>
<keyword evidence="3 7" id="KW-0378">Hydrolase</keyword>
<dbReference type="AlphaFoldDB" id="A0A4E9EG15"/>
<dbReference type="InterPro" id="IPR027443">
    <property type="entry name" value="IPNS-like_sf"/>
</dbReference>
<dbReference type="SUPFAM" id="SSF51182">
    <property type="entry name" value="RmlC-like cupins"/>
    <property type="match status" value="1"/>
</dbReference>
<dbReference type="GO" id="GO:0019441">
    <property type="term" value="P:L-tryptophan catabolic process to kynurenine"/>
    <property type="evidence" value="ECO:0007669"/>
    <property type="project" value="UniProtKB-UniRule"/>
</dbReference>
<dbReference type="GO" id="GO:0034354">
    <property type="term" value="P:'de novo' NAD+ biosynthetic process from L-tryptophan"/>
    <property type="evidence" value="ECO:0007669"/>
    <property type="project" value="UniProtKB-UniRule"/>
</dbReference>
<dbReference type="SUPFAM" id="SSF53474">
    <property type="entry name" value="alpha/beta-Hydrolases"/>
    <property type="match status" value="1"/>
</dbReference>
<evidence type="ECO:0000313" key="11">
    <source>
        <dbReference type="EMBL" id="VIO61804.1"/>
    </source>
</evidence>
<protein>
    <recommendedName>
        <fullName evidence="7">Kynurenine formamidase</fullName>
        <shortName evidence="7">KFA</shortName>
        <shortName evidence="7">KFase</shortName>
        <ecNumber evidence="7">3.5.1.9</ecNumber>
    </recommendedName>
    <alternativeName>
        <fullName evidence="7">Arylformamidase</fullName>
    </alternativeName>
    <alternativeName>
        <fullName evidence="7">N-formylkynurenine formamidase</fullName>
        <shortName evidence="7">FKF</shortName>
    </alternativeName>
</protein>
<feature type="active site" evidence="7">
    <location>
        <position position="789"/>
    </location>
</feature>
<comment type="similarity">
    <text evidence="1">Belongs to the iron/ascorbate-dependent oxidoreductase family.</text>
</comment>
<dbReference type="GO" id="GO:0044283">
    <property type="term" value="P:small molecule biosynthetic process"/>
    <property type="evidence" value="ECO:0007669"/>
    <property type="project" value="UniProtKB-ARBA"/>
</dbReference>
<evidence type="ECO:0000256" key="5">
    <source>
        <dbReference type="ARBA" id="ARBA00023004"/>
    </source>
</evidence>
<dbReference type="PRINTS" id="PR00682">
    <property type="entry name" value="IPNSYNTHASE"/>
</dbReference>
<dbReference type="Gene3D" id="3.40.50.1820">
    <property type="entry name" value="alpha/beta hydrolase"/>
    <property type="match status" value="1"/>
</dbReference>
<sequence length="845" mass="94919">MATTTVQTTAPAEYTTVQLLTPNGPVSRRVRCGKPRTPTLGEMPIIDLSSIDGDESARKALSTQIKAAAENTGFFYVSNHGIPQDLIEEALQQCKNFFDQSQDDKDRVAFTKAGKFCGYHGVGSTQINNKETKDNKETFSMRYDTRIDPSHDCVDDINSNFDSIDFVWNGTSHLTKFRPVLTEFYQRRLTLARKLIRLFALALELPEDYFDSIITTPGADAVHLHYPGTEETDDIDVGIGSHTDIQCVTLLWQDMSGGLQVLSADDEWLDARPIEGTLVINIGDFLQRLSNNRFKSTVHRVYNRQKASRYAMPFFLGFNPDAVCEVVPTCTDAEHPPLYEPISCGEPPRTNNARNNPITYDSGRSSVKFGKPNSDYIMTHRIPPTTKEHGTSIVAPPFHYHIHQDEFFNVQSGMGRFYRGIAKEPFAVLSDEPNGQRKASIKAGRYHRFENASETEDLVVDIHLAPESYENEQRFFRNFFGYLDDCREAGKPPSFFQLMVFLHDGDTPLAVPMPWEWLGKIANIYIAMTSLLWSLIPWVDSSAGWHKHQAPYTANATYLHTLDVWVPKATDSHCLPTPDFVPRDPGTWVVYIHGGAWRDPLVDSSSFEAAALKLLRDKEAHISGIASINYPLSSHPNHPTHPAPPRDPSQPVDIARTAKHPDHIVAVLAAIAYLQNELGVAHDYVLSGHSCGATLTFQTVMNPDRWGAAPKVKKPKVIAPLNGLYDLAAFINNPPESHKNLQPLYVEFTKNAFGDDETVWRDICPTIVSDWSEEWPEGKVVVFAQSKNDSLVPYSQTELMKEHLRKTSKLEVIEMAASGDHNDLWKQADQIVQIIKRAVEYHSKV</sequence>
<comment type="function">
    <text evidence="7">Catalyzes the hydrolysis of N-formyl-L-kynurenine to L-kynurenine, the second step in the kynurenine pathway of tryptophan degradation. Kynurenine may be further oxidized to nicotinic acid, NAD(H) and NADP(H). Required for elimination of toxic metabolites.</text>
</comment>
<comment type="similarity">
    <text evidence="7">Belongs to the kynurenine formamidase family.</text>
</comment>
<comment type="domain">
    <text evidence="7">The main chain amide nitrogen atoms of the second glycine and its adjacent residue in the HGGXW motif define the oxyanion hole, and stabilize the oxyanion that forms during the nucleophilic attack by the catalytic serine during substrate cleavage.</text>
</comment>
<dbReference type="Pfam" id="PF14226">
    <property type="entry name" value="DIOX_N"/>
    <property type="match status" value="1"/>
</dbReference>
<keyword evidence="2" id="KW-0479">Metal-binding</keyword>
<dbReference type="InterPro" id="IPR044861">
    <property type="entry name" value="IPNS-like_FE2OG_OXY"/>
</dbReference>
<feature type="region of interest" description="Disordered" evidence="8">
    <location>
        <begin position="341"/>
        <end position="365"/>
    </location>
</feature>
<dbReference type="Gene3D" id="2.60.120.330">
    <property type="entry name" value="B-lactam Antibiotic, Isopenicillin N Synthase, Chain"/>
    <property type="match status" value="1"/>
</dbReference>
<dbReference type="PANTHER" id="PTHR10209:SF881">
    <property type="entry name" value="FI07970P-RELATED"/>
    <property type="match status" value="1"/>
</dbReference>
<dbReference type="UniPathway" id="UPA00333">
    <property type="reaction ID" value="UER00454"/>
</dbReference>
<dbReference type="PANTHER" id="PTHR10209">
    <property type="entry name" value="OXIDOREDUCTASE, 2OG-FE II OXYGENASE FAMILY PROTEIN"/>
    <property type="match status" value="1"/>
</dbReference>
<dbReference type="EC" id="3.5.1.9" evidence="7"/>
<evidence type="ECO:0000256" key="6">
    <source>
        <dbReference type="ARBA" id="ARBA00023079"/>
    </source>
</evidence>
<gene>
    <name evidence="11" type="ORF">FUG_LOCUS452795</name>
    <name evidence="10" type="ORF">MDCFG202_LOCUS197996</name>
</gene>
<reference evidence="10" key="2">
    <citation type="submission" date="2021-03" db="EMBL/GenBank/DDBJ databases">
        <authorList>
            <person name="Alouane T."/>
            <person name="Langin T."/>
            <person name="Bonhomme L."/>
        </authorList>
    </citation>
    <scope>NUCLEOTIDE SEQUENCE</scope>
    <source>
        <strain evidence="10">MDC_Fg202</strain>
    </source>
</reference>
<dbReference type="GO" id="GO:0016491">
    <property type="term" value="F:oxidoreductase activity"/>
    <property type="evidence" value="ECO:0007669"/>
    <property type="project" value="UniProtKB-KW"/>
</dbReference>
<keyword evidence="5" id="KW-0408">Iron</keyword>
<dbReference type="PROSITE" id="PS51471">
    <property type="entry name" value="FE2OG_OXY"/>
    <property type="match status" value="1"/>
</dbReference>
<feature type="domain" description="Fe2OG dioxygenase" evidence="9">
    <location>
        <begin position="218"/>
        <end position="318"/>
    </location>
</feature>
<feature type="active site" description="Nucleophile" evidence="7">
    <location>
        <position position="690"/>
    </location>
</feature>
<keyword evidence="4" id="KW-0560">Oxidoreductase</keyword>
<reference evidence="11" key="1">
    <citation type="submission" date="2019-04" db="EMBL/GenBank/DDBJ databases">
        <authorList>
            <person name="Melise S."/>
            <person name="Noan J."/>
            <person name="Okalmin O."/>
        </authorList>
    </citation>
    <scope>NUCLEOTIDE SEQUENCE</scope>
    <source>
        <strain evidence="11">FN9</strain>
    </source>
</reference>
<dbReference type="InterPro" id="IPR029058">
    <property type="entry name" value="AB_hydrolase_fold"/>
</dbReference>
<evidence type="ECO:0000259" key="9">
    <source>
        <dbReference type="PROSITE" id="PS51471"/>
    </source>
</evidence>
<dbReference type="Pfam" id="PF03171">
    <property type="entry name" value="2OG-FeII_Oxy"/>
    <property type="match status" value="1"/>
</dbReference>
<organism evidence="11">
    <name type="scientific">Gibberella zeae</name>
    <name type="common">Wheat head blight fungus</name>
    <name type="synonym">Fusarium graminearum</name>
    <dbReference type="NCBI Taxonomy" id="5518"/>
    <lineage>
        <taxon>Eukaryota</taxon>
        <taxon>Fungi</taxon>
        <taxon>Dikarya</taxon>
        <taxon>Ascomycota</taxon>
        <taxon>Pezizomycotina</taxon>
        <taxon>Sordariomycetes</taxon>
        <taxon>Hypocreomycetidae</taxon>
        <taxon>Hypocreales</taxon>
        <taxon>Nectriaceae</taxon>
        <taxon>Fusarium</taxon>
    </lineage>
</organism>